<dbReference type="EMBL" id="FOXW01000005">
    <property type="protein sequence ID" value="SFQ35847.1"/>
    <property type="molecule type" value="Genomic_DNA"/>
</dbReference>
<dbReference type="AlphaFoldDB" id="A0A1I5XVT1"/>
<proteinExistence type="predicted"/>
<evidence type="ECO:0000313" key="2">
    <source>
        <dbReference type="Proteomes" id="UP000199136"/>
    </source>
</evidence>
<accession>A0A1I5XVT1</accession>
<keyword evidence="2" id="KW-1185">Reference proteome</keyword>
<dbReference type="STRING" id="82801.SAMN04488506_1653"/>
<name>A0A1I5XVT1_9LACT</name>
<evidence type="ECO:0000313" key="1">
    <source>
        <dbReference type="EMBL" id="SFQ35847.1"/>
    </source>
</evidence>
<organism evidence="1 2">
    <name type="scientific">Desemzia incerta</name>
    <dbReference type="NCBI Taxonomy" id="82801"/>
    <lineage>
        <taxon>Bacteria</taxon>
        <taxon>Bacillati</taxon>
        <taxon>Bacillota</taxon>
        <taxon>Bacilli</taxon>
        <taxon>Lactobacillales</taxon>
        <taxon>Carnobacteriaceae</taxon>
        <taxon>Desemzia</taxon>
    </lineage>
</organism>
<sequence length="133" mass="14929">MTEGHFVAGTVMAQAFNGKYVFLVKHLVKHNEDSYELPMTPIYKEKTGLACIIEELKNILDIQGSALDLYELTNSVVNGSRVPLFVFSLNKNITTELNELLKENSAQYAWMSSDTLIETLENIDISGVPLFNQ</sequence>
<dbReference type="RefSeq" id="WP_092480676.1">
    <property type="nucleotide sequence ID" value="NZ_FOXW01000005.1"/>
</dbReference>
<evidence type="ECO:0008006" key="3">
    <source>
        <dbReference type="Google" id="ProtNLM"/>
    </source>
</evidence>
<dbReference type="OrthoDB" id="2156448at2"/>
<gene>
    <name evidence="1" type="ORF">SAMN04488506_1653</name>
</gene>
<protein>
    <recommendedName>
        <fullName evidence="3">Nudix hydrolase domain-containing protein</fullName>
    </recommendedName>
</protein>
<dbReference type="Proteomes" id="UP000199136">
    <property type="component" value="Unassembled WGS sequence"/>
</dbReference>
<reference evidence="1 2" key="1">
    <citation type="submission" date="2016-10" db="EMBL/GenBank/DDBJ databases">
        <authorList>
            <person name="de Groot N.N."/>
        </authorList>
    </citation>
    <scope>NUCLEOTIDE SEQUENCE [LARGE SCALE GENOMIC DNA]</scope>
    <source>
        <strain evidence="1 2">DSM 20581</strain>
    </source>
</reference>